<accession>A0A7D6GIY7</accession>
<evidence type="ECO:0000256" key="1">
    <source>
        <dbReference type="SAM" id="Phobius"/>
    </source>
</evidence>
<sequence>MATVVGVAADPTIAALLGHPAPLISLAILGTWLVLRRRQSHASDHAGASPARR</sequence>
<protein>
    <submittedName>
        <fullName evidence="2">Uncharacterized protein</fullName>
    </submittedName>
</protein>
<name>A0A7D6GIY7_9ACTN</name>
<organism evidence="2">
    <name type="scientific">Micromonospora carbonacea</name>
    <dbReference type="NCBI Taxonomy" id="47853"/>
    <lineage>
        <taxon>Bacteria</taxon>
        <taxon>Bacillati</taxon>
        <taxon>Actinomycetota</taxon>
        <taxon>Actinomycetes</taxon>
        <taxon>Micromonosporales</taxon>
        <taxon>Micromonosporaceae</taxon>
        <taxon>Micromonospora</taxon>
    </lineage>
</organism>
<feature type="transmembrane region" description="Helical" evidence="1">
    <location>
        <begin position="12"/>
        <end position="35"/>
    </location>
</feature>
<keyword evidence="1" id="KW-1133">Transmembrane helix</keyword>
<reference evidence="2" key="1">
    <citation type="submission" date="2020-08" db="EMBL/GenBank/DDBJ databases">
        <title>A bifunctional nitrone conjugated secondary metabolite targeting the ribosome.</title>
        <authorList>
            <person name="Limbrick E.M."/>
            <person name="Graf M."/>
            <person name="Derewacz D.K."/>
            <person name="Nguyen F."/>
            <person name="Spraggins J.M."/>
            <person name="Wieland M."/>
            <person name="Ynigez-Gutierrez A.E."/>
            <person name="Reisman B.J."/>
            <person name="Zinshteyn B."/>
            <person name="McCulloch K."/>
            <person name="Iverson T.M."/>
            <person name="Green R."/>
            <person name="Wilson D.N."/>
            <person name="Bachmann B.O."/>
        </authorList>
    </citation>
    <scope>NUCLEOTIDE SEQUENCE</scope>
    <source>
        <strain evidence="2">Africana</strain>
    </source>
</reference>
<keyword evidence="1" id="KW-0472">Membrane</keyword>
<evidence type="ECO:0000313" key="2">
    <source>
        <dbReference type="EMBL" id="QLK00750.1"/>
    </source>
</evidence>
<proteinExistence type="predicted"/>
<keyword evidence="1" id="KW-0812">Transmembrane</keyword>
<dbReference type="EMBL" id="CP058905">
    <property type="protein sequence ID" value="QLK00750.1"/>
    <property type="molecule type" value="Genomic_DNA"/>
</dbReference>
<dbReference type="AlphaFoldDB" id="A0A7D6GIY7"/>
<gene>
    <name evidence="2" type="ORF">HZU44_12570</name>
</gene>